<comment type="caution">
    <text evidence="6">The sequence shown here is derived from an EMBL/GenBank/DDBJ whole genome shotgun (WGS) entry which is preliminary data.</text>
</comment>
<reference evidence="6 7" key="1">
    <citation type="submission" date="2023-07" db="EMBL/GenBank/DDBJ databases">
        <title>Genomic Encyclopedia of Type Strains, Phase IV (KMG-IV): sequencing the most valuable type-strain genomes for metagenomic binning, comparative biology and taxonomic classification.</title>
        <authorList>
            <person name="Goeker M."/>
        </authorList>
    </citation>
    <scope>NUCLEOTIDE SEQUENCE [LARGE SCALE GENOMIC DNA]</scope>
    <source>
        <strain evidence="6 7">DSM 17740</strain>
    </source>
</reference>
<keyword evidence="7" id="KW-1185">Reference proteome</keyword>
<dbReference type="Pfam" id="PF01411">
    <property type="entry name" value="tRNA-synt_2c"/>
    <property type="match status" value="1"/>
</dbReference>
<dbReference type="PANTHER" id="PTHR43462:SF1">
    <property type="entry name" value="ALANYL-TRNA EDITING PROTEIN AARSD1"/>
    <property type="match status" value="1"/>
</dbReference>
<dbReference type="InterPro" id="IPR012947">
    <property type="entry name" value="tRNA_SAD"/>
</dbReference>
<dbReference type="PANTHER" id="PTHR43462">
    <property type="entry name" value="ALANYL-TRNA EDITING PROTEIN"/>
    <property type="match status" value="1"/>
</dbReference>
<evidence type="ECO:0000256" key="2">
    <source>
        <dbReference type="ARBA" id="ARBA00004496"/>
    </source>
</evidence>
<dbReference type="Proteomes" id="UP001232445">
    <property type="component" value="Unassembled WGS sequence"/>
</dbReference>
<dbReference type="InterPro" id="IPR018164">
    <property type="entry name" value="Ala-tRNA-synth_IIc_N"/>
</dbReference>
<comment type="subcellular location">
    <subcellularLocation>
        <location evidence="2">Cytoplasm</location>
    </subcellularLocation>
</comment>
<organism evidence="6 7">
    <name type="scientific">Caldalkalibacillus uzonensis</name>
    <dbReference type="NCBI Taxonomy" id="353224"/>
    <lineage>
        <taxon>Bacteria</taxon>
        <taxon>Bacillati</taxon>
        <taxon>Bacillota</taxon>
        <taxon>Bacilli</taxon>
        <taxon>Bacillales</taxon>
        <taxon>Bacillaceae</taxon>
        <taxon>Caldalkalibacillus</taxon>
    </lineage>
</organism>
<dbReference type="Gene3D" id="2.40.30.130">
    <property type="match status" value="1"/>
</dbReference>
<dbReference type="SUPFAM" id="SSF50447">
    <property type="entry name" value="Translation proteins"/>
    <property type="match status" value="1"/>
</dbReference>
<name>A0ABU0CTC3_9BACI</name>
<dbReference type="RefSeq" id="WP_307340019.1">
    <property type="nucleotide sequence ID" value="NZ_JAUSUQ010000009.1"/>
</dbReference>
<evidence type="ECO:0000256" key="4">
    <source>
        <dbReference type="ARBA" id="ARBA00022833"/>
    </source>
</evidence>
<dbReference type="SUPFAM" id="SSF55186">
    <property type="entry name" value="ThrRS/AlaRS common domain"/>
    <property type="match status" value="1"/>
</dbReference>
<keyword evidence="3" id="KW-0479">Metal-binding</keyword>
<dbReference type="Pfam" id="PF07973">
    <property type="entry name" value="tRNA_SAD"/>
    <property type="match status" value="1"/>
</dbReference>
<proteinExistence type="predicted"/>
<evidence type="ECO:0000256" key="3">
    <source>
        <dbReference type="ARBA" id="ARBA00022723"/>
    </source>
</evidence>
<sequence length="238" mass="26932">MTIALFLENSYLKSCNAQVVQINGEEVILDQTIFYPGGGGQEHDTGFLVQNGQEFEVYKVKKQNGQIVHYTKNANRLAKDQVQLVLDWERRYNLMRHHTLLHVLGAVVYNKYGSLCTGNQIYERRARIDFNNLSDLSEEEIKEIEAETNRQIKANHPVSFRVVSREEAEQMPGVIKTLVSLLPPAVQDIRLVKIGDIDEQACGGTHVKETGEIGILQITKVKSKGKNNKRIEVKVLTS</sequence>
<gene>
    <name evidence="6" type="ORF">J2S00_002460</name>
</gene>
<accession>A0ABU0CTC3</accession>
<comment type="cofactor">
    <cofactor evidence="1">
        <name>Zn(2+)</name>
        <dbReference type="ChEBI" id="CHEBI:29105"/>
    </cofactor>
</comment>
<evidence type="ECO:0000313" key="6">
    <source>
        <dbReference type="EMBL" id="MDQ0339667.1"/>
    </source>
</evidence>
<protein>
    <submittedName>
        <fullName evidence="6">Ser-tRNA(Ala) deacylase AlaX</fullName>
    </submittedName>
</protein>
<dbReference type="EMBL" id="JAUSUQ010000009">
    <property type="protein sequence ID" value="MDQ0339667.1"/>
    <property type="molecule type" value="Genomic_DNA"/>
</dbReference>
<dbReference type="InterPro" id="IPR018163">
    <property type="entry name" value="Thr/Ala-tRNA-synth_IIc_edit"/>
</dbReference>
<keyword evidence="4" id="KW-0862">Zinc</keyword>
<dbReference type="InterPro" id="IPR051335">
    <property type="entry name" value="Alanyl-tRNA_Editing_Enzymes"/>
</dbReference>
<evidence type="ECO:0000259" key="5">
    <source>
        <dbReference type="PROSITE" id="PS50860"/>
    </source>
</evidence>
<dbReference type="Gene3D" id="3.30.980.10">
    <property type="entry name" value="Threonyl-trna Synthetase, Chain A, domain 2"/>
    <property type="match status" value="1"/>
</dbReference>
<feature type="domain" description="Alanyl-transfer RNA synthetases family profile" evidence="5">
    <location>
        <begin position="1"/>
        <end position="238"/>
    </location>
</feature>
<dbReference type="InterPro" id="IPR018165">
    <property type="entry name" value="Ala-tRNA-synth_IIc_core"/>
</dbReference>
<dbReference type="SMART" id="SM00863">
    <property type="entry name" value="tRNA_SAD"/>
    <property type="match status" value="1"/>
</dbReference>
<dbReference type="PROSITE" id="PS50860">
    <property type="entry name" value="AA_TRNA_LIGASE_II_ALA"/>
    <property type="match status" value="1"/>
</dbReference>
<evidence type="ECO:0000313" key="7">
    <source>
        <dbReference type="Proteomes" id="UP001232445"/>
    </source>
</evidence>
<evidence type="ECO:0000256" key="1">
    <source>
        <dbReference type="ARBA" id="ARBA00001947"/>
    </source>
</evidence>
<dbReference type="InterPro" id="IPR009000">
    <property type="entry name" value="Transl_B-barrel_sf"/>
</dbReference>